<evidence type="ECO:0000256" key="9">
    <source>
        <dbReference type="PROSITE-ProRule" id="PRU00023"/>
    </source>
</evidence>
<sequence length="407" mass="49345">MAESEDERRSTKRKNDPSSRKKSKSKKKRKRKHRQTEEEKIFKKFDRYLQDGRLLKMEKYYQKFVGRGSIDYFIDEINETFGDRGWTYLHKYSSTGELAIVKFLISHHADLTFLDKKDNLFLHYAFNYVIESFDRPFLYYIIFDVLPEMGDKLLTQRNEYGETPVDLLDEIMQLLQKSQSQYLIEPESESESELKEKDWNERLFFEMSENDNRYGNEMFFQDEHEDTFRKSKTETFEEWGDRMQSEHNRKHRSKAVPLKTKSRKRENESESTKKRKLGPINNLKELRTNFELLRLREEYEKICDSIFKNNENKNELKFEQIPWLHFPGFDLGELNEEQCLNGMMKLFCHGFTDEDKMKYLKVQRIRWHPDKFMQKCGHRLFEKDRERILSFVKSVSQRINTEITNIG</sequence>
<dbReference type="Proteomes" id="UP000594262">
    <property type="component" value="Unplaced"/>
</dbReference>
<keyword evidence="5 9" id="KW-0040">ANK repeat</keyword>
<feature type="repeat" description="ANK" evidence="9">
    <location>
        <begin position="84"/>
        <end position="116"/>
    </location>
</feature>
<keyword evidence="12" id="KW-1185">Reference proteome</keyword>
<reference evidence="11" key="1">
    <citation type="submission" date="2021-01" db="UniProtKB">
        <authorList>
            <consortium name="EnsemblMetazoa"/>
        </authorList>
    </citation>
    <scope>IDENTIFICATION</scope>
</reference>
<evidence type="ECO:0000256" key="2">
    <source>
        <dbReference type="ARBA" id="ARBA00014259"/>
    </source>
</evidence>
<feature type="region of interest" description="Disordered" evidence="10">
    <location>
        <begin position="1"/>
        <end position="37"/>
    </location>
</feature>
<accession>A0A7M5X5L6</accession>
<dbReference type="AlphaFoldDB" id="A0A7M5X5L6"/>
<evidence type="ECO:0000256" key="3">
    <source>
        <dbReference type="ARBA" id="ARBA00022553"/>
    </source>
</evidence>
<dbReference type="InterPro" id="IPR002110">
    <property type="entry name" value="Ankyrin_rpt"/>
</dbReference>
<evidence type="ECO:0000313" key="11">
    <source>
        <dbReference type="EnsemblMetazoa" id="CLYHEMP017775.1"/>
    </source>
</evidence>
<dbReference type="GO" id="GO:0005634">
    <property type="term" value="C:nucleus"/>
    <property type="evidence" value="ECO:0007669"/>
    <property type="project" value="UniProtKB-SubCell"/>
</dbReference>
<dbReference type="PANTHER" id="PTHR15263:SF1">
    <property type="entry name" value="NF-KAPPA-B INHIBITOR-LIKE PROTEIN 1"/>
    <property type="match status" value="1"/>
</dbReference>
<keyword evidence="3" id="KW-0597">Phosphoprotein</keyword>
<feature type="compositionally biased region" description="Basic residues" evidence="10">
    <location>
        <begin position="20"/>
        <end position="34"/>
    </location>
</feature>
<dbReference type="OrthoDB" id="412109at2759"/>
<feature type="compositionally biased region" description="Basic residues" evidence="10">
    <location>
        <begin position="248"/>
        <end position="264"/>
    </location>
</feature>
<dbReference type="GO" id="GO:0043124">
    <property type="term" value="P:negative regulation of canonical NF-kappaB signal transduction"/>
    <property type="evidence" value="ECO:0007669"/>
    <property type="project" value="InterPro"/>
</dbReference>
<feature type="compositionally biased region" description="Basic and acidic residues" evidence="10">
    <location>
        <begin position="1"/>
        <end position="19"/>
    </location>
</feature>
<comment type="subcellular location">
    <subcellularLocation>
        <location evidence="1">Nucleus</location>
    </subcellularLocation>
</comment>
<keyword evidence="4" id="KW-0677">Repeat</keyword>
<evidence type="ECO:0000256" key="5">
    <source>
        <dbReference type="ARBA" id="ARBA00023043"/>
    </source>
</evidence>
<evidence type="ECO:0000256" key="6">
    <source>
        <dbReference type="ARBA" id="ARBA00023242"/>
    </source>
</evidence>
<dbReference type="EnsemblMetazoa" id="CLYHEMT017775.1">
    <property type="protein sequence ID" value="CLYHEMP017775.1"/>
    <property type="gene ID" value="CLYHEMG017775"/>
</dbReference>
<dbReference type="Gene3D" id="1.25.40.20">
    <property type="entry name" value="Ankyrin repeat-containing domain"/>
    <property type="match status" value="1"/>
</dbReference>
<name>A0A7M5X5L6_9CNID</name>
<dbReference type="InterPro" id="IPR038753">
    <property type="entry name" value="NFKBIL1"/>
</dbReference>
<organism evidence="11 12">
    <name type="scientific">Clytia hemisphaerica</name>
    <dbReference type="NCBI Taxonomy" id="252671"/>
    <lineage>
        <taxon>Eukaryota</taxon>
        <taxon>Metazoa</taxon>
        <taxon>Cnidaria</taxon>
        <taxon>Hydrozoa</taxon>
        <taxon>Hydroidolina</taxon>
        <taxon>Leptothecata</taxon>
        <taxon>Obeliida</taxon>
        <taxon>Clytiidae</taxon>
        <taxon>Clytia</taxon>
    </lineage>
</organism>
<protein>
    <recommendedName>
        <fullName evidence="2">NF-kappa-B inhibitor-like protein 1</fullName>
    </recommendedName>
    <alternativeName>
        <fullName evidence="7">Inhibitor of kappa B-like protein</fullName>
    </alternativeName>
    <alternativeName>
        <fullName evidence="8">Nuclear factor of kappa light polypeptide gene enhancer in B-cells inhibitor-like 1</fullName>
    </alternativeName>
</protein>
<dbReference type="RefSeq" id="XP_066933946.1">
    <property type="nucleotide sequence ID" value="XM_067077845.1"/>
</dbReference>
<evidence type="ECO:0000313" key="12">
    <source>
        <dbReference type="Proteomes" id="UP000594262"/>
    </source>
</evidence>
<proteinExistence type="predicted"/>
<dbReference type="PANTHER" id="PTHR15263">
    <property type="entry name" value="I-KAPPA-B-LIKE PROTEIN IKBL"/>
    <property type="match status" value="1"/>
</dbReference>
<keyword evidence="6" id="KW-0539">Nucleus</keyword>
<dbReference type="PROSITE" id="PS50088">
    <property type="entry name" value="ANK_REPEAT"/>
    <property type="match status" value="1"/>
</dbReference>
<feature type="region of interest" description="Disordered" evidence="10">
    <location>
        <begin position="239"/>
        <end position="277"/>
    </location>
</feature>
<dbReference type="SUPFAM" id="SSF48403">
    <property type="entry name" value="Ankyrin repeat"/>
    <property type="match status" value="1"/>
</dbReference>
<evidence type="ECO:0000256" key="8">
    <source>
        <dbReference type="ARBA" id="ARBA00030802"/>
    </source>
</evidence>
<evidence type="ECO:0000256" key="10">
    <source>
        <dbReference type="SAM" id="MobiDB-lite"/>
    </source>
</evidence>
<dbReference type="InterPro" id="IPR036770">
    <property type="entry name" value="Ankyrin_rpt-contain_sf"/>
</dbReference>
<evidence type="ECO:0000256" key="7">
    <source>
        <dbReference type="ARBA" id="ARBA00030621"/>
    </source>
</evidence>
<evidence type="ECO:0000256" key="4">
    <source>
        <dbReference type="ARBA" id="ARBA00022737"/>
    </source>
</evidence>
<dbReference type="GeneID" id="136821633"/>
<evidence type="ECO:0000256" key="1">
    <source>
        <dbReference type="ARBA" id="ARBA00004123"/>
    </source>
</evidence>